<gene>
    <name evidence="7" type="ORF">ASPZODRAFT_166328</name>
</gene>
<dbReference type="PANTHER" id="PTHR46347">
    <property type="entry name" value="RING/FYVE/PHD ZINC FINGER SUPERFAMILY PROTEIN"/>
    <property type="match status" value="1"/>
</dbReference>
<keyword evidence="8" id="KW-1185">Reference proteome</keyword>
<dbReference type="InterPro" id="IPR011016">
    <property type="entry name" value="Znf_RING-CH"/>
</dbReference>
<accession>A0A1L9SIN5</accession>
<keyword evidence="5" id="KW-0812">Transmembrane</keyword>
<dbReference type="PANTHER" id="PTHR46347:SF1">
    <property type="entry name" value="RING_FYVE_PHD ZINC FINGER SUPERFAMILY PROTEIN"/>
    <property type="match status" value="1"/>
</dbReference>
<keyword evidence="1" id="KW-0479">Metal-binding</keyword>
<protein>
    <recommendedName>
        <fullName evidence="6">RING-CH-type domain-containing protein</fullName>
    </recommendedName>
</protein>
<name>A0A1L9SIN5_9EURO</name>
<dbReference type="SUPFAM" id="SSF57850">
    <property type="entry name" value="RING/U-box"/>
    <property type="match status" value="1"/>
</dbReference>
<keyword evidence="5" id="KW-1133">Transmembrane helix</keyword>
<dbReference type="PROSITE" id="PS51292">
    <property type="entry name" value="ZF_RING_CH"/>
    <property type="match status" value="1"/>
</dbReference>
<sequence length="326" mass="37740">MSEPDTDEVSHVVEDMHQSGTQATPDETSEKRYYPPRTCRICLEVVLPTYEPPSENLPGFLQHNPRVIYMSSDPDLGRLLRPCKCKGSSRYVHEGCLRYWRHADSDYRSRNYWHCPTCGFQYRLERLRWARWISSIWTQFGLTFLVLISTVFLLGFVADPIIHLYFTHMESFYDLDFWEPDLEFDVVATGSFNRWLLHFTKGLASLGVLSFIKALFALSSWHWWGLRSTGLVSSGRNTGRSRVSSVTWLVILIGVGAFLVTVYKALRAWSRRTLEKVGEHVMDVPLPDDDEEDAETLKLYILLLSFHIVQVVEAVSKLVLENEYCK</sequence>
<evidence type="ECO:0000256" key="2">
    <source>
        <dbReference type="ARBA" id="ARBA00022771"/>
    </source>
</evidence>
<feature type="transmembrane region" description="Helical" evidence="5">
    <location>
        <begin position="245"/>
        <end position="266"/>
    </location>
</feature>
<dbReference type="Pfam" id="PF12906">
    <property type="entry name" value="RINGv"/>
    <property type="match status" value="1"/>
</dbReference>
<dbReference type="GeneID" id="34613217"/>
<organism evidence="7 8">
    <name type="scientific">Penicilliopsis zonata CBS 506.65</name>
    <dbReference type="NCBI Taxonomy" id="1073090"/>
    <lineage>
        <taxon>Eukaryota</taxon>
        <taxon>Fungi</taxon>
        <taxon>Dikarya</taxon>
        <taxon>Ascomycota</taxon>
        <taxon>Pezizomycotina</taxon>
        <taxon>Eurotiomycetes</taxon>
        <taxon>Eurotiomycetidae</taxon>
        <taxon>Eurotiales</taxon>
        <taxon>Aspergillaceae</taxon>
        <taxon>Penicilliopsis</taxon>
    </lineage>
</organism>
<feature type="domain" description="RING-CH-type" evidence="6">
    <location>
        <begin position="31"/>
        <end position="125"/>
    </location>
</feature>
<feature type="region of interest" description="Disordered" evidence="4">
    <location>
        <begin position="1"/>
        <end position="32"/>
    </location>
</feature>
<evidence type="ECO:0000313" key="8">
    <source>
        <dbReference type="Proteomes" id="UP000184188"/>
    </source>
</evidence>
<dbReference type="AlphaFoldDB" id="A0A1L9SIN5"/>
<dbReference type="STRING" id="1073090.A0A1L9SIN5"/>
<feature type="transmembrane region" description="Helical" evidence="5">
    <location>
        <begin position="136"/>
        <end position="158"/>
    </location>
</feature>
<dbReference type="SMART" id="SM00744">
    <property type="entry name" value="RINGv"/>
    <property type="match status" value="1"/>
</dbReference>
<dbReference type="InterPro" id="IPR013083">
    <property type="entry name" value="Znf_RING/FYVE/PHD"/>
</dbReference>
<dbReference type="VEuPathDB" id="FungiDB:ASPZODRAFT_166328"/>
<evidence type="ECO:0000259" key="6">
    <source>
        <dbReference type="PROSITE" id="PS51292"/>
    </source>
</evidence>
<dbReference type="GO" id="GO:0008270">
    <property type="term" value="F:zinc ion binding"/>
    <property type="evidence" value="ECO:0007669"/>
    <property type="project" value="UniProtKB-KW"/>
</dbReference>
<evidence type="ECO:0000256" key="5">
    <source>
        <dbReference type="SAM" id="Phobius"/>
    </source>
</evidence>
<evidence type="ECO:0000256" key="3">
    <source>
        <dbReference type="ARBA" id="ARBA00022833"/>
    </source>
</evidence>
<evidence type="ECO:0000256" key="4">
    <source>
        <dbReference type="SAM" id="MobiDB-lite"/>
    </source>
</evidence>
<evidence type="ECO:0000256" key="1">
    <source>
        <dbReference type="ARBA" id="ARBA00022723"/>
    </source>
</evidence>
<dbReference type="EMBL" id="KV878341">
    <property type="protein sequence ID" value="OJJ47079.1"/>
    <property type="molecule type" value="Genomic_DNA"/>
</dbReference>
<evidence type="ECO:0000313" key="7">
    <source>
        <dbReference type="EMBL" id="OJJ47079.1"/>
    </source>
</evidence>
<proteinExistence type="predicted"/>
<dbReference type="CDD" id="cd16495">
    <property type="entry name" value="RING_CH-C4HC3_MARCH"/>
    <property type="match status" value="1"/>
</dbReference>
<keyword evidence="2" id="KW-0863">Zinc-finger</keyword>
<dbReference type="Proteomes" id="UP000184188">
    <property type="component" value="Unassembled WGS sequence"/>
</dbReference>
<dbReference type="RefSeq" id="XP_022581589.1">
    <property type="nucleotide sequence ID" value="XM_022726753.1"/>
</dbReference>
<dbReference type="Gene3D" id="3.30.40.10">
    <property type="entry name" value="Zinc/RING finger domain, C3HC4 (zinc finger)"/>
    <property type="match status" value="1"/>
</dbReference>
<feature type="transmembrane region" description="Helical" evidence="5">
    <location>
        <begin position="203"/>
        <end position="224"/>
    </location>
</feature>
<reference evidence="8" key="1">
    <citation type="journal article" date="2017" name="Genome Biol.">
        <title>Comparative genomics reveals high biological diversity and specific adaptations in the industrially and medically important fungal genus Aspergillus.</title>
        <authorList>
            <person name="de Vries R.P."/>
            <person name="Riley R."/>
            <person name="Wiebenga A."/>
            <person name="Aguilar-Osorio G."/>
            <person name="Amillis S."/>
            <person name="Uchima C.A."/>
            <person name="Anderluh G."/>
            <person name="Asadollahi M."/>
            <person name="Askin M."/>
            <person name="Barry K."/>
            <person name="Battaglia E."/>
            <person name="Bayram O."/>
            <person name="Benocci T."/>
            <person name="Braus-Stromeyer S.A."/>
            <person name="Caldana C."/>
            <person name="Canovas D."/>
            <person name="Cerqueira G.C."/>
            <person name="Chen F."/>
            <person name="Chen W."/>
            <person name="Choi C."/>
            <person name="Clum A."/>
            <person name="Dos Santos R.A."/>
            <person name="Damasio A.R."/>
            <person name="Diallinas G."/>
            <person name="Emri T."/>
            <person name="Fekete E."/>
            <person name="Flipphi M."/>
            <person name="Freyberg S."/>
            <person name="Gallo A."/>
            <person name="Gournas C."/>
            <person name="Habgood R."/>
            <person name="Hainaut M."/>
            <person name="Harispe M.L."/>
            <person name="Henrissat B."/>
            <person name="Hilden K.S."/>
            <person name="Hope R."/>
            <person name="Hossain A."/>
            <person name="Karabika E."/>
            <person name="Karaffa L."/>
            <person name="Karanyi Z."/>
            <person name="Krasevec N."/>
            <person name="Kuo A."/>
            <person name="Kusch H."/>
            <person name="LaButti K."/>
            <person name="Lagendijk E.L."/>
            <person name="Lapidus A."/>
            <person name="Levasseur A."/>
            <person name="Lindquist E."/>
            <person name="Lipzen A."/>
            <person name="Logrieco A.F."/>
            <person name="MacCabe A."/>
            <person name="Maekelae M.R."/>
            <person name="Malavazi I."/>
            <person name="Melin P."/>
            <person name="Meyer V."/>
            <person name="Mielnichuk N."/>
            <person name="Miskei M."/>
            <person name="Molnar A.P."/>
            <person name="Mule G."/>
            <person name="Ngan C.Y."/>
            <person name="Orejas M."/>
            <person name="Orosz E."/>
            <person name="Ouedraogo J.P."/>
            <person name="Overkamp K.M."/>
            <person name="Park H.-S."/>
            <person name="Perrone G."/>
            <person name="Piumi F."/>
            <person name="Punt P.J."/>
            <person name="Ram A.F."/>
            <person name="Ramon A."/>
            <person name="Rauscher S."/>
            <person name="Record E."/>
            <person name="Riano-Pachon D.M."/>
            <person name="Robert V."/>
            <person name="Roehrig J."/>
            <person name="Ruller R."/>
            <person name="Salamov A."/>
            <person name="Salih N.S."/>
            <person name="Samson R.A."/>
            <person name="Sandor E."/>
            <person name="Sanguinetti M."/>
            <person name="Schuetze T."/>
            <person name="Sepcic K."/>
            <person name="Shelest E."/>
            <person name="Sherlock G."/>
            <person name="Sophianopoulou V."/>
            <person name="Squina F.M."/>
            <person name="Sun H."/>
            <person name="Susca A."/>
            <person name="Todd R.B."/>
            <person name="Tsang A."/>
            <person name="Unkles S.E."/>
            <person name="van de Wiele N."/>
            <person name="van Rossen-Uffink D."/>
            <person name="Oliveira J.V."/>
            <person name="Vesth T.C."/>
            <person name="Visser J."/>
            <person name="Yu J.-H."/>
            <person name="Zhou M."/>
            <person name="Andersen M.R."/>
            <person name="Archer D.B."/>
            <person name="Baker S.E."/>
            <person name="Benoit I."/>
            <person name="Brakhage A.A."/>
            <person name="Braus G.H."/>
            <person name="Fischer R."/>
            <person name="Frisvad J.C."/>
            <person name="Goldman G.H."/>
            <person name="Houbraken J."/>
            <person name="Oakley B."/>
            <person name="Pocsi I."/>
            <person name="Scazzocchio C."/>
            <person name="Seiboth B."/>
            <person name="vanKuyk P.A."/>
            <person name="Wortman J."/>
            <person name="Dyer P.S."/>
            <person name="Grigoriev I.V."/>
        </authorList>
    </citation>
    <scope>NUCLEOTIDE SEQUENCE [LARGE SCALE GENOMIC DNA]</scope>
    <source>
        <strain evidence="8">CBS 506.65</strain>
    </source>
</reference>
<keyword evidence="5" id="KW-0472">Membrane</keyword>
<feature type="compositionally biased region" description="Basic and acidic residues" evidence="4">
    <location>
        <begin position="8"/>
        <end position="17"/>
    </location>
</feature>
<keyword evidence="3" id="KW-0862">Zinc</keyword>
<dbReference type="OrthoDB" id="264354at2759"/>